<accession>A0A3M6V371</accession>
<keyword evidence="1" id="KW-0812">Transmembrane</keyword>
<sequence>MQFCIASIGNSSNNQNYTTRTVPPTNYRIIEAGWIHKPPYLYAVPNATKPFGMGLEMVLKFLQSCGATFVESHQASSEFEMINLLRKNKIDVAAPILEPTSHRHYIEFHFIKTSDYPGTVYISIENGENVVLNAFLDAWSLVALILILAAIAGIFIWALVSFALSNIFNLRNSLDVTRLLTLLVETLYLSFNWATNISKTCRLRSEPSMLMVAPSGSKNRLMRGSILLFSSTHRKVVGSIAALKKNRGK</sequence>
<protein>
    <submittedName>
        <fullName evidence="2">Uncharacterized protein</fullName>
    </submittedName>
</protein>
<comment type="caution">
    <text evidence="2">The sequence shown here is derived from an EMBL/GenBank/DDBJ whole genome shotgun (WGS) entry which is preliminary data.</text>
</comment>
<evidence type="ECO:0000256" key="1">
    <source>
        <dbReference type="SAM" id="Phobius"/>
    </source>
</evidence>
<feature type="transmembrane region" description="Helical" evidence="1">
    <location>
        <begin position="176"/>
        <end position="194"/>
    </location>
</feature>
<keyword evidence="1" id="KW-1133">Transmembrane helix</keyword>
<keyword evidence="3" id="KW-1185">Reference proteome</keyword>
<dbReference type="EMBL" id="RCHS01000191">
    <property type="protein sequence ID" value="RMX60327.1"/>
    <property type="molecule type" value="Genomic_DNA"/>
</dbReference>
<organism evidence="2 3">
    <name type="scientific">Pocillopora damicornis</name>
    <name type="common">Cauliflower coral</name>
    <name type="synonym">Millepora damicornis</name>
    <dbReference type="NCBI Taxonomy" id="46731"/>
    <lineage>
        <taxon>Eukaryota</taxon>
        <taxon>Metazoa</taxon>
        <taxon>Cnidaria</taxon>
        <taxon>Anthozoa</taxon>
        <taxon>Hexacorallia</taxon>
        <taxon>Scleractinia</taxon>
        <taxon>Astrocoeniina</taxon>
        <taxon>Pocilloporidae</taxon>
        <taxon>Pocillopora</taxon>
    </lineage>
</organism>
<dbReference type="AlphaFoldDB" id="A0A3M6V371"/>
<reference evidence="2 3" key="1">
    <citation type="journal article" date="2018" name="Sci. Rep.">
        <title>Comparative analysis of the Pocillopora damicornis genome highlights role of immune system in coral evolution.</title>
        <authorList>
            <person name="Cunning R."/>
            <person name="Bay R.A."/>
            <person name="Gillette P."/>
            <person name="Baker A.C."/>
            <person name="Traylor-Knowles N."/>
        </authorList>
    </citation>
    <scope>NUCLEOTIDE SEQUENCE [LARGE SCALE GENOMIC DNA]</scope>
    <source>
        <strain evidence="2">RSMAS</strain>
        <tissue evidence="2">Whole animal</tissue>
    </source>
</reference>
<feature type="transmembrane region" description="Helical" evidence="1">
    <location>
        <begin position="138"/>
        <end position="164"/>
    </location>
</feature>
<gene>
    <name evidence="2" type="ORF">pdam_00025014</name>
</gene>
<evidence type="ECO:0000313" key="3">
    <source>
        <dbReference type="Proteomes" id="UP000275408"/>
    </source>
</evidence>
<proteinExistence type="predicted"/>
<dbReference type="Proteomes" id="UP000275408">
    <property type="component" value="Unassembled WGS sequence"/>
</dbReference>
<keyword evidence="1" id="KW-0472">Membrane</keyword>
<evidence type="ECO:0000313" key="2">
    <source>
        <dbReference type="EMBL" id="RMX60327.1"/>
    </source>
</evidence>
<name>A0A3M6V371_POCDA</name>
<dbReference type="OrthoDB" id="415460at2759"/>